<accession>A0A7Z0GLS1</accession>
<name>A0A7Z0GLS1_9MICC</name>
<dbReference type="AlphaFoldDB" id="A0A7Z0GLS1"/>
<gene>
    <name evidence="1" type="ORF">HNR09_001661</name>
</gene>
<dbReference type="EMBL" id="JACCFY010000001">
    <property type="protein sequence ID" value="NYJ78250.1"/>
    <property type="molecule type" value="Genomic_DNA"/>
</dbReference>
<protein>
    <submittedName>
        <fullName evidence="1">Uncharacterized protein</fullName>
    </submittedName>
</protein>
<keyword evidence="2" id="KW-1185">Reference proteome</keyword>
<evidence type="ECO:0000313" key="2">
    <source>
        <dbReference type="Proteomes" id="UP000535437"/>
    </source>
</evidence>
<organism evidence="1 2">
    <name type="scientific">Nesterenkonia xinjiangensis</name>
    <dbReference type="NCBI Taxonomy" id="225327"/>
    <lineage>
        <taxon>Bacteria</taxon>
        <taxon>Bacillati</taxon>
        <taxon>Actinomycetota</taxon>
        <taxon>Actinomycetes</taxon>
        <taxon>Micrococcales</taxon>
        <taxon>Micrococcaceae</taxon>
        <taxon>Nesterenkonia</taxon>
    </lineage>
</organism>
<dbReference type="RefSeq" id="WP_179541618.1">
    <property type="nucleotide sequence ID" value="NZ_BAAALL010000002.1"/>
</dbReference>
<reference evidence="1 2" key="1">
    <citation type="submission" date="2020-07" db="EMBL/GenBank/DDBJ databases">
        <title>Sequencing the genomes of 1000 actinobacteria strains.</title>
        <authorList>
            <person name="Klenk H.-P."/>
        </authorList>
    </citation>
    <scope>NUCLEOTIDE SEQUENCE [LARGE SCALE GENOMIC DNA]</scope>
    <source>
        <strain evidence="1 2">DSM 15475</strain>
    </source>
</reference>
<evidence type="ECO:0000313" key="1">
    <source>
        <dbReference type="EMBL" id="NYJ78250.1"/>
    </source>
</evidence>
<proteinExistence type="predicted"/>
<sequence>MTDDVLGDQAIDGLTTMQTLRLGELVLESINERLDNGEPVASIAYARQGDLIEVYARDTIEAELDAGGTLMCEARVNLSNAKDANT</sequence>
<dbReference type="Proteomes" id="UP000535437">
    <property type="component" value="Unassembled WGS sequence"/>
</dbReference>
<comment type="caution">
    <text evidence="1">The sequence shown here is derived from an EMBL/GenBank/DDBJ whole genome shotgun (WGS) entry which is preliminary data.</text>
</comment>